<keyword evidence="2" id="KW-1134">Transmembrane beta strand</keyword>
<keyword evidence="2" id="KW-0812">Transmembrane</keyword>
<gene>
    <name evidence="3" type="ORF">GYA55_09915</name>
</gene>
<organism evidence="3 4">
    <name type="scientific">SAR324 cluster bacterium</name>
    <dbReference type="NCBI Taxonomy" id="2024889"/>
    <lineage>
        <taxon>Bacteria</taxon>
        <taxon>Deltaproteobacteria</taxon>
        <taxon>SAR324 cluster</taxon>
    </lineage>
</organism>
<dbReference type="SUPFAM" id="SSF56954">
    <property type="entry name" value="Outer membrane efflux proteins (OEP)"/>
    <property type="match status" value="1"/>
</dbReference>
<accession>A0A7X9FSE9</accession>
<keyword evidence="2" id="KW-0449">Lipoprotein</keyword>
<proteinExistence type="inferred from homology"/>
<evidence type="ECO:0000313" key="4">
    <source>
        <dbReference type="Proteomes" id="UP000524246"/>
    </source>
</evidence>
<comment type="subcellular location">
    <subcellularLocation>
        <location evidence="2">Cell membrane</location>
        <topology evidence="2">Lipid-anchor</topology>
    </subcellularLocation>
</comment>
<dbReference type="EMBL" id="JAAZON010000446">
    <property type="protein sequence ID" value="NMC63467.1"/>
    <property type="molecule type" value="Genomic_DNA"/>
</dbReference>
<dbReference type="GO" id="GO:0005886">
    <property type="term" value="C:plasma membrane"/>
    <property type="evidence" value="ECO:0007669"/>
    <property type="project" value="UniProtKB-SubCell"/>
</dbReference>
<dbReference type="PANTHER" id="PTHR30203:SF32">
    <property type="entry name" value="CATION EFFLUX SYSTEM PROTEIN CUSC"/>
    <property type="match status" value="1"/>
</dbReference>
<dbReference type="InterPro" id="IPR003423">
    <property type="entry name" value="OMP_efflux"/>
</dbReference>
<reference evidence="3 4" key="1">
    <citation type="journal article" date="2020" name="Biotechnol. Biofuels">
        <title>New insights from the biogas microbiome by comprehensive genome-resolved metagenomics of nearly 1600 species originating from multiple anaerobic digesters.</title>
        <authorList>
            <person name="Campanaro S."/>
            <person name="Treu L."/>
            <person name="Rodriguez-R L.M."/>
            <person name="Kovalovszki A."/>
            <person name="Ziels R.M."/>
            <person name="Maus I."/>
            <person name="Zhu X."/>
            <person name="Kougias P.G."/>
            <person name="Basile A."/>
            <person name="Luo G."/>
            <person name="Schluter A."/>
            <person name="Konstantinidis K.T."/>
            <person name="Angelidaki I."/>
        </authorList>
    </citation>
    <scope>NUCLEOTIDE SEQUENCE [LARGE SCALE GENOMIC DNA]</scope>
    <source>
        <strain evidence="3">AS27yjCOA_65</strain>
    </source>
</reference>
<dbReference type="GO" id="GO:0015562">
    <property type="term" value="F:efflux transmembrane transporter activity"/>
    <property type="evidence" value="ECO:0007669"/>
    <property type="project" value="InterPro"/>
</dbReference>
<evidence type="ECO:0000313" key="3">
    <source>
        <dbReference type="EMBL" id="NMC63467.1"/>
    </source>
</evidence>
<comment type="similarity">
    <text evidence="1 2">Belongs to the outer membrane factor (OMF) (TC 1.B.17) family.</text>
</comment>
<keyword evidence="2" id="KW-0564">Palmitate</keyword>
<dbReference type="Proteomes" id="UP000524246">
    <property type="component" value="Unassembled WGS sequence"/>
</dbReference>
<evidence type="ECO:0000256" key="2">
    <source>
        <dbReference type="RuleBase" id="RU362097"/>
    </source>
</evidence>
<name>A0A7X9FSE9_9DELT</name>
<evidence type="ECO:0000256" key="1">
    <source>
        <dbReference type="ARBA" id="ARBA00007613"/>
    </source>
</evidence>
<dbReference type="Pfam" id="PF02321">
    <property type="entry name" value="OEP"/>
    <property type="match status" value="2"/>
</dbReference>
<dbReference type="InterPro" id="IPR010131">
    <property type="entry name" value="MdtP/NodT-like"/>
</dbReference>
<dbReference type="AlphaFoldDB" id="A0A7X9FSE9"/>
<protein>
    <submittedName>
        <fullName evidence="3">Efflux transporter outer membrane subunit</fullName>
    </submittedName>
</protein>
<dbReference type="NCBIfam" id="TIGR01845">
    <property type="entry name" value="outer_NodT"/>
    <property type="match status" value="1"/>
</dbReference>
<dbReference type="Gene3D" id="2.20.200.10">
    <property type="entry name" value="Outer membrane efflux proteins (OEP)"/>
    <property type="match status" value="1"/>
</dbReference>
<dbReference type="Gene3D" id="1.20.1600.10">
    <property type="entry name" value="Outer membrane efflux proteins (OEP)"/>
    <property type="match status" value="1"/>
</dbReference>
<dbReference type="PANTHER" id="PTHR30203">
    <property type="entry name" value="OUTER MEMBRANE CATION EFFLUX PROTEIN"/>
    <property type="match status" value="1"/>
</dbReference>
<comment type="caution">
    <text evidence="3">The sequence shown here is derived from an EMBL/GenBank/DDBJ whole genome shotgun (WGS) entry which is preliminary data.</text>
</comment>
<sequence>MNRSIVPKILICFLIGGCTLAPSYKRPESPVPSSWPSGTAYQSVSTDDAPTLPEIANLPWQSFFKDERLQKVIDIALSNNRDLRIAALNVERVRALYRVQRSELPPVINTDGNFAKSRNAKDFSNTGEATTGQSYSVNLGVSSWEIDFFGRIQSLTESALEEYFATEEARRAAQIALISQTANTYLAVAAERERLALAQSTYVAQQATADLIKRRFGVGLANELELRQAQSRADAARVDVALYTRQLAQVENALTYLLGGQPVATELMLPDLSSFKTLPEISAGISSEALLNRPDILEAERRLRAVNANIGAARAALFPRIILTTSIGTASAELSNLFSAGADTWNFAPHITIPIFDPRAWSALDVIETQQKMAVAQYEKAIQTAFREVSDTLATRGTIDEQLAAQKSLTDSVAEMFHIADLRYNKGIDSYLTVLDAQRSLYAAQQAYINLRLIKLENQVRLYAVLGGGGVIEKQQQKATGS</sequence>
<keyword evidence="2" id="KW-0472">Membrane</keyword>